<dbReference type="SUPFAM" id="SSF49464">
    <property type="entry name" value="Carboxypeptidase regulatory domain-like"/>
    <property type="match status" value="1"/>
</dbReference>
<dbReference type="EMBL" id="JAGQLJ010000017">
    <property type="protein sequence ID" value="MCA9380804.1"/>
    <property type="molecule type" value="Genomic_DNA"/>
</dbReference>
<gene>
    <name evidence="1" type="ORF">KC678_00905</name>
</gene>
<accession>A0A955IA18</accession>
<organism evidence="1 2">
    <name type="scientific">Candidatus Dojkabacteria bacterium</name>
    <dbReference type="NCBI Taxonomy" id="2099670"/>
    <lineage>
        <taxon>Bacteria</taxon>
        <taxon>Candidatus Dojkabacteria</taxon>
    </lineage>
</organism>
<reference evidence="1" key="2">
    <citation type="journal article" date="2021" name="Microbiome">
        <title>Successional dynamics and alternative stable states in a saline activated sludge microbial community over 9 years.</title>
        <authorList>
            <person name="Wang Y."/>
            <person name="Ye J."/>
            <person name="Ju F."/>
            <person name="Liu L."/>
            <person name="Boyd J.A."/>
            <person name="Deng Y."/>
            <person name="Parks D.H."/>
            <person name="Jiang X."/>
            <person name="Yin X."/>
            <person name="Woodcroft B.J."/>
            <person name="Tyson G.W."/>
            <person name="Hugenholtz P."/>
            <person name="Polz M.F."/>
            <person name="Zhang T."/>
        </authorList>
    </citation>
    <scope>NUCLEOTIDE SEQUENCE</scope>
    <source>
        <strain evidence="1">HKST-UBA13</strain>
    </source>
</reference>
<keyword evidence="1" id="KW-0645">Protease</keyword>
<dbReference type="SUPFAM" id="SSF56935">
    <property type="entry name" value="Porins"/>
    <property type="match status" value="1"/>
</dbReference>
<feature type="non-terminal residue" evidence="1">
    <location>
        <position position="206"/>
    </location>
</feature>
<reference evidence="1" key="1">
    <citation type="submission" date="2020-04" db="EMBL/GenBank/DDBJ databases">
        <authorList>
            <person name="Zhang T."/>
        </authorList>
    </citation>
    <scope>NUCLEOTIDE SEQUENCE</scope>
    <source>
        <strain evidence="1">HKST-UBA13</strain>
    </source>
</reference>
<sequence>MFTKKRMIIKILLINFIFLISTIPILAGTTGKIAGKMLDKLTGEPLVGANVLIVGTNMGAAADIDGNYYIINIPPGNYELKASSIGYSSMTIKNIRVSVDQTTSIDFKLNEESIQIGEVVVSAAIPIVQNDLTSTEAKVSGDQISMLPLEDVSAVVNLQAGVVDGHFRGGRSNEVKYLIDGVPVNDAFSGQSSLSAEINSIEEIQV</sequence>
<dbReference type="GO" id="GO:0004180">
    <property type="term" value="F:carboxypeptidase activity"/>
    <property type="evidence" value="ECO:0007669"/>
    <property type="project" value="UniProtKB-KW"/>
</dbReference>
<dbReference type="Gene3D" id="2.60.40.1120">
    <property type="entry name" value="Carboxypeptidase-like, regulatory domain"/>
    <property type="match status" value="1"/>
</dbReference>
<dbReference type="Pfam" id="PF13715">
    <property type="entry name" value="CarbopepD_reg_2"/>
    <property type="match status" value="1"/>
</dbReference>
<name>A0A955IA18_9BACT</name>
<keyword evidence="1" id="KW-0121">Carboxypeptidase</keyword>
<evidence type="ECO:0000313" key="2">
    <source>
        <dbReference type="Proteomes" id="UP000775877"/>
    </source>
</evidence>
<evidence type="ECO:0000313" key="1">
    <source>
        <dbReference type="EMBL" id="MCA9380804.1"/>
    </source>
</evidence>
<dbReference type="AlphaFoldDB" id="A0A955IA18"/>
<proteinExistence type="predicted"/>
<keyword evidence="1" id="KW-0378">Hydrolase</keyword>
<dbReference type="Proteomes" id="UP000775877">
    <property type="component" value="Unassembled WGS sequence"/>
</dbReference>
<comment type="caution">
    <text evidence="1">The sequence shown here is derived from an EMBL/GenBank/DDBJ whole genome shotgun (WGS) entry which is preliminary data.</text>
</comment>
<protein>
    <submittedName>
        <fullName evidence="1">Carboxypeptidase-like regulatory domain-containing protein</fullName>
    </submittedName>
</protein>
<dbReference type="InterPro" id="IPR008969">
    <property type="entry name" value="CarboxyPept-like_regulatory"/>
</dbReference>